<proteinExistence type="predicted"/>
<evidence type="ECO:0000313" key="2">
    <source>
        <dbReference type="Proteomes" id="UP001597100"/>
    </source>
</evidence>
<evidence type="ECO:0000313" key="1">
    <source>
        <dbReference type="EMBL" id="MFD0975674.1"/>
    </source>
</evidence>
<comment type="caution">
    <text evidence="1">The sequence shown here is derived from an EMBL/GenBank/DDBJ whole genome shotgun (WGS) entry which is preliminary data.</text>
</comment>
<keyword evidence="2" id="KW-1185">Reference proteome</keyword>
<gene>
    <name evidence="1" type="ORF">ACFQ1G_02615</name>
</gene>
<dbReference type="RefSeq" id="WP_380736716.1">
    <property type="nucleotide sequence ID" value="NZ_JBHTJP010000032.1"/>
</dbReference>
<evidence type="ECO:0008006" key="3">
    <source>
        <dbReference type="Google" id="ProtNLM"/>
    </source>
</evidence>
<dbReference type="EMBL" id="JBHTJP010000032">
    <property type="protein sequence ID" value="MFD0975674.1"/>
    <property type="molecule type" value="Genomic_DNA"/>
</dbReference>
<sequence>MKRVFILMILFPLLSLGQETNKKLLNMVELTVKMNHQQEFNDGMQKWKDCYLSNKGTDTWNVWNRMQGQSGVVAVTYTMDKWAEMDEGQTEADKACMSIFKNDVFPHIENMNFNLSWTMPEYSRTASDSTSVVWVTFFRTNNSTDFMDVVKDVSGTYKNEKGQPLGVWYDFVGGGMDSPDYMVATPYKNFSQLDEPFDAPWSVYEKAHGKEKMEQMRSKFRSSVDDAWSYLYKLNPKLSHQKE</sequence>
<accession>A0ABW3IC45</accession>
<name>A0ABW3IC45_9FLAO</name>
<protein>
    <recommendedName>
        <fullName evidence="3">NIPSNAP protein</fullName>
    </recommendedName>
</protein>
<dbReference type="Proteomes" id="UP001597100">
    <property type="component" value="Unassembled WGS sequence"/>
</dbReference>
<organism evidence="1 2">
    <name type="scientific">Salinimicrobium gaetbulicola</name>
    <dbReference type="NCBI Taxonomy" id="999702"/>
    <lineage>
        <taxon>Bacteria</taxon>
        <taxon>Pseudomonadati</taxon>
        <taxon>Bacteroidota</taxon>
        <taxon>Flavobacteriia</taxon>
        <taxon>Flavobacteriales</taxon>
        <taxon>Flavobacteriaceae</taxon>
        <taxon>Salinimicrobium</taxon>
    </lineage>
</organism>
<reference evidence="2" key="1">
    <citation type="journal article" date="2019" name="Int. J. Syst. Evol. Microbiol.">
        <title>The Global Catalogue of Microorganisms (GCM) 10K type strain sequencing project: providing services to taxonomists for standard genome sequencing and annotation.</title>
        <authorList>
            <consortium name="The Broad Institute Genomics Platform"/>
            <consortium name="The Broad Institute Genome Sequencing Center for Infectious Disease"/>
            <person name="Wu L."/>
            <person name="Ma J."/>
        </authorList>
    </citation>
    <scope>NUCLEOTIDE SEQUENCE [LARGE SCALE GENOMIC DNA]</scope>
    <source>
        <strain evidence="2">CCUG 60898</strain>
    </source>
</reference>